<evidence type="ECO:0000313" key="1">
    <source>
        <dbReference type="EMBL" id="QQP56379.1"/>
    </source>
</evidence>
<keyword evidence="2" id="KW-1185">Reference proteome</keyword>
<name>A0A7T8KI67_CALRO</name>
<dbReference type="Proteomes" id="UP000595437">
    <property type="component" value="Chromosome 1"/>
</dbReference>
<sequence>MDRPLQPLDIRTICISASTRYAALDLRIPSVTDNSWTLAGDLFKYVPSRSIVLRDTSKSLLKKF</sequence>
<evidence type="ECO:0000313" key="2">
    <source>
        <dbReference type="Proteomes" id="UP000595437"/>
    </source>
</evidence>
<protein>
    <submittedName>
        <fullName evidence="1">Uncharacterized protein</fullName>
    </submittedName>
</protein>
<dbReference type="AlphaFoldDB" id="A0A7T8KI67"/>
<reference evidence="2" key="1">
    <citation type="submission" date="2021-01" db="EMBL/GenBank/DDBJ databases">
        <title>Caligus Genome Assembly.</title>
        <authorList>
            <person name="Gallardo-Escarate C."/>
        </authorList>
    </citation>
    <scope>NUCLEOTIDE SEQUENCE [LARGE SCALE GENOMIC DNA]</scope>
</reference>
<proteinExistence type="predicted"/>
<accession>A0A7T8KI67</accession>
<organism evidence="1 2">
    <name type="scientific">Caligus rogercresseyi</name>
    <name type="common">Sea louse</name>
    <dbReference type="NCBI Taxonomy" id="217165"/>
    <lineage>
        <taxon>Eukaryota</taxon>
        <taxon>Metazoa</taxon>
        <taxon>Ecdysozoa</taxon>
        <taxon>Arthropoda</taxon>
        <taxon>Crustacea</taxon>
        <taxon>Multicrustacea</taxon>
        <taxon>Hexanauplia</taxon>
        <taxon>Copepoda</taxon>
        <taxon>Siphonostomatoida</taxon>
        <taxon>Caligidae</taxon>
        <taxon>Caligus</taxon>
    </lineage>
</organism>
<dbReference type="EMBL" id="CP045890">
    <property type="protein sequence ID" value="QQP56379.1"/>
    <property type="molecule type" value="Genomic_DNA"/>
</dbReference>
<gene>
    <name evidence="1" type="ORF">FKW44_001011</name>
</gene>